<dbReference type="VEuPathDB" id="FungiDB:I303_06440"/>
<accession>A0A1A5ZYK8</accession>
<reference evidence="1" key="1">
    <citation type="submission" date="2013-07" db="EMBL/GenBank/DDBJ databases">
        <title>The Genome Sequence of Cryptococcus dejecticola CBS10117.</title>
        <authorList>
            <consortium name="The Broad Institute Genome Sequencing Platform"/>
            <person name="Cuomo C."/>
            <person name="Litvintseva A."/>
            <person name="Chen Y."/>
            <person name="Heitman J."/>
            <person name="Sun S."/>
            <person name="Springer D."/>
            <person name="Dromer F."/>
            <person name="Young S.K."/>
            <person name="Zeng Q."/>
            <person name="Gargeya S."/>
            <person name="Fitzgerald M."/>
            <person name="Abouelleil A."/>
            <person name="Alvarado L."/>
            <person name="Berlin A.M."/>
            <person name="Chapman S.B."/>
            <person name="Dewar J."/>
            <person name="Goldberg J."/>
            <person name="Griggs A."/>
            <person name="Gujja S."/>
            <person name="Hansen M."/>
            <person name="Howarth C."/>
            <person name="Imamovic A."/>
            <person name="Larimer J."/>
            <person name="McCowan C."/>
            <person name="Murphy C."/>
            <person name="Pearson M."/>
            <person name="Priest M."/>
            <person name="Roberts A."/>
            <person name="Saif S."/>
            <person name="Shea T."/>
            <person name="Sykes S."/>
            <person name="Wortman J."/>
            <person name="Nusbaum C."/>
            <person name="Birren B."/>
        </authorList>
    </citation>
    <scope>NUCLEOTIDE SEQUENCE [LARGE SCALE GENOMIC DNA]</scope>
    <source>
        <strain evidence="1">CBS 10117</strain>
    </source>
</reference>
<name>A0A1A5ZYK8_9TREE</name>
<dbReference type="AlphaFoldDB" id="A0A1A5ZYK8"/>
<reference evidence="2" key="2">
    <citation type="submission" date="2013-07" db="EMBL/GenBank/DDBJ databases">
        <authorList>
            <consortium name="The Broad Institute Genome Sequencing Platform"/>
            <person name="Cuomo C."/>
            <person name="Litvintseva A."/>
            <person name="Chen Y."/>
            <person name="Heitman J."/>
            <person name="Sun S."/>
            <person name="Springer D."/>
            <person name="Dromer F."/>
            <person name="Young S.K."/>
            <person name="Zeng Q."/>
            <person name="Gargeya S."/>
            <person name="Fitzgerald M."/>
            <person name="Abouelleil A."/>
            <person name="Alvarado L."/>
            <person name="Berlin A.M."/>
            <person name="Chapman S.B."/>
            <person name="Dewar J."/>
            <person name="Goldberg J."/>
            <person name="Griggs A."/>
            <person name="Gujja S."/>
            <person name="Hansen M."/>
            <person name="Howarth C."/>
            <person name="Imamovic A."/>
            <person name="Larimer J."/>
            <person name="McCowan C."/>
            <person name="Murphy C."/>
            <person name="Pearson M."/>
            <person name="Priest M."/>
            <person name="Roberts A."/>
            <person name="Saif S."/>
            <person name="Shea T."/>
            <person name="Sykes S."/>
            <person name="Wortman J."/>
            <person name="Nusbaum C."/>
            <person name="Birren B."/>
        </authorList>
    </citation>
    <scope>NUCLEOTIDE SEQUENCE</scope>
    <source>
        <strain evidence="2">CBS 10117</strain>
    </source>
</reference>
<gene>
    <name evidence="1" type="ORF">I303_06440</name>
    <name evidence="2" type="ORF">I303_107039</name>
</gene>
<dbReference type="EMBL" id="CP144538">
    <property type="protein sequence ID" value="WWC64429.1"/>
    <property type="molecule type" value="Genomic_DNA"/>
</dbReference>
<keyword evidence="3" id="KW-1185">Reference proteome</keyword>
<dbReference type="Proteomes" id="UP000078595">
    <property type="component" value="Chromosome 9"/>
</dbReference>
<sequence>MYSLMDTIRSLTPTKTKLTVRCCLSEGSQPGDFNVLSFDFANPTFENQSVSPQIRSHLCSGPIRLEYQSGSDKYRPIYALQPVSRSDTDLEVYCDQGSAERLDEAASYKYKDWSQMVEVPLFLVGLTHTAPDTVQHTPSVQLTMPAHSPLQAVYEPRPTRGVQEGSAIVTLYYDGYADPRKRNDRIFVCTGVSDASHAVSPFEVPCDQTGVLATLQSGLVGRRFKTAMEYVNREFTPDSAMLVGDRAENFTGHKTDNDDDAFRDGYNITVHTPMDRHFNLGKGQSATGKITLRERVGEKTNYNCASFR</sequence>
<dbReference type="GeneID" id="28970139"/>
<dbReference type="EMBL" id="KI894034">
    <property type="protein sequence ID" value="OBR82883.1"/>
    <property type="molecule type" value="Genomic_DNA"/>
</dbReference>
<dbReference type="RefSeq" id="XP_018260725.1">
    <property type="nucleotide sequence ID" value="XM_018409722.1"/>
</dbReference>
<evidence type="ECO:0000313" key="2">
    <source>
        <dbReference type="EMBL" id="WWC64429.1"/>
    </source>
</evidence>
<proteinExistence type="predicted"/>
<protein>
    <submittedName>
        <fullName evidence="1">Uncharacterized protein</fullName>
    </submittedName>
</protein>
<dbReference type="KEGG" id="kdj:28970139"/>
<evidence type="ECO:0000313" key="3">
    <source>
        <dbReference type="Proteomes" id="UP000078595"/>
    </source>
</evidence>
<organism evidence="1">
    <name type="scientific">Kwoniella dejecticola CBS 10117</name>
    <dbReference type="NCBI Taxonomy" id="1296121"/>
    <lineage>
        <taxon>Eukaryota</taxon>
        <taxon>Fungi</taxon>
        <taxon>Dikarya</taxon>
        <taxon>Basidiomycota</taxon>
        <taxon>Agaricomycotina</taxon>
        <taxon>Tremellomycetes</taxon>
        <taxon>Tremellales</taxon>
        <taxon>Cryptococcaceae</taxon>
        <taxon>Kwoniella</taxon>
    </lineage>
</organism>
<evidence type="ECO:0000313" key="1">
    <source>
        <dbReference type="EMBL" id="OBR82883.1"/>
    </source>
</evidence>
<reference evidence="2" key="3">
    <citation type="submission" date="2024-02" db="EMBL/GenBank/DDBJ databases">
        <title>Comparative genomics of Cryptococcus and Kwoniella reveals pathogenesis evolution and contrasting modes of karyotype evolution via chromosome fusion or intercentromeric recombination.</title>
        <authorList>
            <person name="Coelho M.A."/>
            <person name="David-Palma M."/>
            <person name="Shea T."/>
            <person name="Bowers K."/>
            <person name="McGinley-Smith S."/>
            <person name="Mohammad A.W."/>
            <person name="Gnirke A."/>
            <person name="Yurkov A.M."/>
            <person name="Nowrousian M."/>
            <person name="Sun S."/>
            <person name="Cuomo C.A."/>
            <person name="Heitman J."/>
        </authorList>
    </citation>
    <scope>NUCLEOTIDE SEQUENCE</scope>
    <source>
        <strain evidence="2">CBS 10117</strain>
    </source>
</reference>